<gene>
    <name evidence="2" type="ORF">CCAM_LOCUS35857</name>
</gene>
<accession>A0A484MYJ3</accession>
<proteinExistence type="predicted"/>
<dbReference type="AlphaFoldDB" id="A0A484MYJ3"/>
<protein>
    <submittedName>
        <fullName evidence="2">Uncharacterized protein</fullName>
    </submittedName>
</protein>
<evidence type="ECO:0000313" key="3">
    <source>
        <dbReference type="Proteomes" id="UP000595140"/>
    </source>
</evidence>
<dbReference type="Proteomes" id="UP000595140">
    <property type="component" value="Unassembled WGS sequence"/>
</dbReference>
<keyword evidence="3" id="KW-1185">Reference proteome</keyword>
<organism evidence="2 3">
    <name type="scientific">Cuscuta campestris</name>
    <dbReference type="NCBI Taxonomy" id="132261"/>
    <lineage>
        <taxon>Eukaryota</taxon>
        <taxon>Viridiplantae</taxon>
        <taxon>Streptophyta</taxon>
        <taxon>Embryophyta</taxon>
        <taxon>Tracheophyta</taxon>
        <taxon>Spermatophyta</taxon>
        <taxon>Magnoliopsida</taxon>
        <taxon>eudicotyledons</taxon>
        <taxon>Gunneridae</taxon>
        <taxon>Pentapetalae</taxon>
        <taxon>asterids</taxon>
        <taxon>lamiids</taxon>
        <taxon>Solanales</taxon>
        <taxon>Convolvulaceae</taxon>
        <taxon>Cuscuteae</taxon>
        <taxon>Cuscuta</taxon>
        <taxon>Cuscuta subgen. Grammica</taxon>
        <taxon>Cuscuta sect. Cleistogrammica</taxon>
    </lineage>
</organism>
<feature type="compositionally biased region" description="Polar residues" evidence="1">
    <location>
        <begin position="1"/>
        <end position="12"/>
    </location>
</feature>
<evidence type="ECO:0000256" key="1">
    <source>
        <dbReference type="SAM" id="MobiDB-lite"/>
    </source>
</evidence>
<dbReference type="EMBL" id="OOIL02005153">
    <property type="protein sequence ID" value="VFQ94081.1"/>
    <property type="molecule type" value="Genomic_DNA"/>
</dbReference>
<name>A0A484MYJ3_9ASTE</name>
<sequence>MIRITEATNTGLEENVGRREEDVPERCELGTNWQGGRSTPLRKPTKRGCIGNRSPLFNETRWTVKNPMGVSRAVTVLLGQ</sequence>
<evidence type="ECO:0000313" key="2">
    <source>
        <dbReference type="EMBL" id="VFQ94081.1"/>
    </source>
</evidence>
<reference evidence="2 3" key="1">
    <citation type="submission" date="2018-04" db="EMBL/GenBank/DDBJ databases">
        <authorList>
            <person name="Vogel A."/>
        </authorList>
    </citation>
    <scope>NUCLEOTIDE SEQUENCE [LARGE SCALE GENOMIC DNA]</scope>
</reference>
<feature type="region of interest" description="Disordered" evidence="1">
    <location>
        <begin position="1"/>
        <end position="20"/>
    </location>
</feature>